<dbReference type="Proteomes" id="UP000683517">
    <property type="component" value="Chromosome"/>
</dbReference>
<organism evidence="1 2">
    <name type="scientific">Acinetobacter seifertii</name>
    <dbReference type="NCBI Taxonomy" id="1530123"/>
    <lineage>
        <taxon>Bacteria</taxon>
        <taxon>Pseudomonadati</taxon>
        <taxon>Pseudomonadota</taxon>
        <taxon>Gammaproteobacteria</taxon>
        <taxon>Moraxellales</taxon>
        <taxon>Moraxellaceae</taxon>
        <taxon>Acinetobacter</taxon>
        <taxon>Acinetobacter calcoaceticus/baumannii complex</taxon>
    </lineage>
</organism>
<sequence length="46" mass="5481">MLVLEAVCQLPFVLLPLFENDWWELLYYGEMKEGRFVRAGYLKPVC</sequence>
<evidence type="ECO:0000313" key="2">
    <source>
        <dbReference type="Proteomes" id="UP000683517"/>
    </source>
</evidence>
<dbReference type="RefSeq" id="WP_216985652.1">
    <property type="nucleotide sequence ID" value="NZ_CP077365.1"/>
</dbReference>
<evidence type="ECO:0000313" key="1">
    <source>
        <dbReference type="EMBL" id="QXB47809.1"/>
    </source>
</evidence>
<accession>A0ABX8L6X4</accession>
<name>A0ABX8L6X4_9GAMM</name>
<protein>
    <submittedName>
        <fullName evidence="1">Uncharacterized protein</fullName>
    </submittedName>
</protein>
<gene>
    <name evidence="1" type="ORF">I6L30_07375</name>
</gene>
<keyword evidence="2" id="KW-1185">Reference proteome</keyword>
<reference evidence="1 2" key="1">
    <citation type="submission" date="2021-06" db="EMBL/GenBank/DDBJ databases">
        <title>FDA dAtabase for Regulatory Grade micrObial Sequences (FDA-ARGOS): Supporting development and validation of Infectious Disease Dx tests.</title>
        <authorList>
            <person name="Sproer C."/>
            <person name="Gronow S."/>
            <person name="Severitt S."/>
            <person name="Schroder I."/>
            <person name="Tallon L."/>
            <person name="Sadzewicz L."/>
            <person name="Zhao X."/>
            <person name="Boylan J."/>
            <person name="Ott S."/>
            <person name="Bowen H."/>
            <person name="Vavikolanu K."/>
            <person name="Mehta A."/>
            <person name="Aluvathingal J."/>
            <person name="Nadendla S."/>
            <person name="Lowell S."/>
            <person name="Myers T."/>
            <person name="Yan Y."/>
        </authorList>
    </citation>
    <scope>NUCLEOTIDE SEQUENCE [LARGE SCALE GENOMIC DNA]</scope>
    <source>
        <strain evidence="1 2">FDAARGOS 1400</strain>
    </source>
</reference>
<proteinExistence type="predicted"/>
<dbReference type="EMBL" id="CP077365">
    <property type="protein sequence ID" value="QXB47809.1"/>
    <property type="molecule type" value="Genomic_DNA"/>
</dbReference>